<dbReference type="Proteomes" id="UP000791080">
    <property type="component" value="Unassembled WGS sequence"/>
</dbReference>
<sequence length="206" mass="22240">MASEPGSALRAFAEWTIRGSRHDEAAGRRIAVFWRWSTALVSWLAAAFAVLLGLWGLLSLISPNLPVADVFAFAGVVALAVLLVLVLGAKNRVEVRERGLLVVNSLVRYWIPWSEVRAVDAADDVAVRLRDGSVVKPTITAYSMASSLSGRRLQNAVAEAAEQARKAARGRPERPLTRTVDVPWRSALFLAVVLFAAATTSVLLAP</sequence>
<keyword evidence="1" id="KW-0472">Membrane</keyword>
<evidence type="ECO:0000313" key="2">
    <source>
        <dbReference type="EMBL" id="MCP2334554.1"/>
    </source>
</evidence>
<protein>
    <recommendedName>
        <fullName evidence="4">PH domain-containing protein</fullName>
    </recommendedName>
</protein>
<feature type="transmembrane region" description="Helical" evidence="1">
    <location>
        <begin position="70"/>
        <end position="89"/>
    </location>
</feature>
<name>A0ABT1JPW4_ACTCY</name>
<feature type="transmembrane region" description="Helical" evidence="1">
    <location>
        <begin position="38"/>
        <end position="58"/>
    </location>
</feature>
<evidence type="ECO:0008006" key="4">
    <source>
        <dbReference type="Google" id="ProtNLM"/>
    </source>
</evidence>
<dbReference type="RefSeq" id="WP_026420070.1">
    <property type="nucleotide sequence ID" value="NZ_AUBJ02000001.1"/>
</dbReference>
<keyword evidence="1" id="KW-1133">Transmembrane helix</keyword>
<keyword evidence="3" id="KW-1185">Reference proteome</keyword>
<reference evidence="2 3" key="1">
    <citation type="submission" date="2022-06" db="EMBL/GenBank/DDBJ databases">
        <title>Genomic Encyclopedia of Type Strains, Phase I: the one thousand microbial genomes (KMG-I) project.</title>
        <authorList>
            <person name="Kyrpides N."/>
        </authorList>
    </citation>
    <scope>NUCLEOTIDE SEQUENCE [LARGE SCALE GENOMIC DNA]</scope>
    <source>
        <strain evidence="2 3">DSM 43889</strain>
    </source>
</reference>
<accession>A0ABT1JPW4</accession>
<organism evidence="2 3">
    <name type="scientific">Actinoalloteichus caeruleus DSM 43889</name>
    <dbReference type="NCBI Taxonomy" id="1120930"/>
    <lineage>
        <taxon>Bacteria</taxon>
        <taxon>Bacillati</taxon>
        <taxon>Actinomycetota</taxon>
        <taxon>Actinomycetes</taxon>
        <taxon>Pseudonocardiales</taxon>
        <taxon>Pseudonocardiaceae</taxon>
        <taxon>Actinoalloteichus</taxon>
        <taxon>Actinoalloteichus cyanogriseus</taxon>
    </lineage>
</organism>
<dbReference type="EMBL" id="AUBJ02000001">
    <property type="protein sequence ID" value="MCP2334554.1"/>
    <property type="molecule type" value="Genomic_DNA"/>
</dbReference>
<evidence type="ECO:0000256" key="1">
    <source>
        <dbReference type="SAM" id="Phobius"/>
    </source>
</evidence>
<keyword evidence="1" id="KW-0812">Transmembrane</keyword>
<feature type="transmembrane region" description="Helical" evidence="1">
    <location>
        <begin position="187"/>
        <end position="205"/>
    </location>
</feature>
<evidence type="ECO:0000313" key="3">
    <source>
        <dbReference type="Proteomes" id="UP000791080"/>
    </source>
</evidence>
<proteinExistence type="predicted"/>
<gene>
    <name evidence="2" type="ORF">G443_004824</name>
</gene>
<comment type="caution">
    <text evidence="2">The sequence shown here is derived from an EMBL/GenBank/DDBJ whole genome shotgun (WGS) entry which is preliminary data.</text>
</comment>